<dbReference type="AlphaFoldDB" id="A0A7I9XVD6"/>
<feature type="domain" description="JmjC" evidence="4">
    <location>
        <begin position="85"/>
        <end position="249"/>
    </location>
</feature>
<dbReference type="Pfam" id="PF08007">
    <property type="entry name" value="JmjC_2"/>
    <property type="match status" value="1"/>
</dbReference>
<evidence type="ECO:0000256" key="2">
    <source>
        <dbReference type="ARBA" id="ARBA00022723"/>
    </source>
</evidence>
<dbReference type="PROSITE" id="PS51184">
    <property type="entry name" value="JMJC"/>
    <property type="match status" value="1"/>
</dbReference>
<evidence type="ECO:0000313" key="5">
    <source>
        <dbReference type="EMBL" id="GFG73656.1"/>
    </source>
</evidence>
<dbReference type="PANTHER" id="PTHR13096">
    <property type="entry name" value="MINA53 MYC INDUCED NUCLEAR ANTIGEN"/>
    <property type="match status" value="1"/>
</dbReference>
<protein>
    <recommendedName>
        <fullName evidence="4">JmjC domain-containing protein</fullName>
    </recommendedName>
</protein>
<organism evidence="5 6">
    <name type="scientific">Mycobacterium botniense</name>
    <dbReference type="NCBI Taxonomy" id="84962"/>
    <lineage>
        <taxon>Bacteria</taxon>
        <taxon>Bacillati</taxon>
        <taxon>Actinomycetota</taxon>
        <taxon>Actinomycetes</taxon>
        <taxon>Mycobacteriales</taxon>
        <taxon>Mycobacteriaceae</taxon>
        <taxon>Mycobacterium</taxon>
    </lineage>
</organism>
<dbReference type="SUPFAM" id="SSF51197">
    <property type="entry name" value="Clavaminate synthase-like"/>
    <property type="match status" value="1"/>
</dbReference>
<dbReference type="PANTHER" id="PTHR13096:SF9">
    <property type="entry name" value="BIFUNCTIONAL LYSINE-SPECIFIC DEMETHYLASE AND HISTIDYL-HYDROXYLASE"/>
    <property type="match status" value="1"/>
</dbReference>
<sequence length="404" mass="43973">MGQRLSGVNADLSLAWLLAPLPVDTFLNEIWGVSHYHVKRSCAGYFDSLLDASSAAEVLVELFRSEPGPAWAMRLVRGTEKHHSDAYRRADGSLDLDRVRNDFADGYTIVLDGIEQYVRAIASLTHSIEVELNFATKVNAYITPPGSQGFVAHYDAHDVLILQIQGSKIWHLYDGADVSPHQMQRRAPVNTAELPAPTSLRLEVGDVLYLPRGRVHAAETTAQPSVHLTVGIHAPTLLTLVTRALYSLSLSDDRVHTQLPPRHLDDAEVRARVNMLVREITSVLEEPGVIAEGLGELEDVLVKRGRCPPVGQAVANAAGIDGHTLVVKYRPLYARVTTTPGGVALHFAQLVINAAADHHAAMSFVAKSTEPFRVCDLPGLSAAQQIELARTLITSGFLVRLPDG</sequence>
<dbReference type="Proteomes" id="UP000465361">
    <property type="component" value="Unassembled WGS sequence"/>
</dbReference>
<accession>A0A7I9XVD6</accession>
<reference evidence="5 6" key="1">
    <citation type="journal article" date="2019" name="Emerg. Microbes Infect.">
        <title>Comprehensive subspecies identification of 175 nontuberculous mycobacteria species based on 7547 genomic profiles.</title>
        <authorList>
            <person name="Matsumoto Y."/>
            <person name="Kinjo T."/>
            <person name="Motooka D."/>
            <person name="Nabeya D."/>
            <person name="Jung N."/>
            <person name="Uechi K."/>
            <person name="Horii T."/>
            <person name="Iida T."/>
            <person name="Fujita J."/>
            <person name="Nakamura S."/>
        </authorList>
    </citation>
    <scope>NUCLEOTIDE SEQUENCE [LARGE SCALE GENOMIC DNA]</scope>
    <source>
        <strain evidence="5 6">JCM 17322</strain>
    </source>
</reference>
<gene>
    <name evidence="5" type="ORF">MBOT_10210</name>
</gene>
<dbReference type="InterPro" id="IPR039994">
    <property type="entry name" value="NO66-like"/>
</dbReference>
<evidence type="ECO:0000259" key="4">
    <source>
        <dbReference type="PROSITE" id="PS51184"/>
    </source>
</evidence>
<dbReference type="RefSeq" id="WP_163754924.1">
    <property type="nucleotide sequence ID" value="NZ_BLKW01000002.1"/>
</dbReference>
<dbReference type="InterPro" id="IPR003347">
    <property type="entry name" value="JmjC_dom"/>
</dbReference>
<evidence type="ECO:0000256" key="1">
    <source>
        <dbReference type="ARBA" id="ARBA00001954"/>
    </source>
</evidence>
<comment type="cofactor">
    <cofactor evidence="1">
        <name>Fe(2+)</name>
        <dbReference type="ChEBI" id="CHEBI:29033"/>
    </cofactor>
</comment>
<keyword evidence="6" id="KW-1185">Reference proteome</keyword>
<dbReference type="GO" id="GO:0046872">
    <property type="term" value="F:metal ion binding"/>
    <property type="evidence" value="ECO:0007669"/>
    <property type="project" value="UniProtKB-KW"/>
</dbReference>
<keyword evidence="2" id="KW-0479">Metal-binding</keyword>
<dbReference type="EMBL" id="BLKW01000002">
    <property type="protein sequence ID" value="GFG73656.1"/>
    <property type="molecule type" value="Genomic_DNA"/>
</dbReference>
<proteinExistence type="predicted"/>
<keyword evidence="3" id="KW-0408">Iron</keyword>
<evidence type="ECO:0000313" key="6">
    <source>
        <dbReference type="Proteomes" id="UP000465361"/>
    </source>
</evidence>
<comment type="caution">
    <text evidence="5">The sequence shown here is derived from an EMBL/GenBank/DDBJ whole genome shotgun (WGS) entry which is preliminary data.</text>
</comment>
<evidence type="ECO:0000256" key="3">
    <source>
        <dbReference type="ARBA" id="ARBA00023004"/>
    </source>
</evidence>
<dbReference type="GO" id="GO:0051864">
    <property type="term" value="F:histone H3K36 demethylase activity"/>
    <property type="evidence" value="ECO:0007669"/>
    <property type="project" value="TreeGrafter"/>
</dbReference>
<dbReference type="GO" id="GO:0032453">
    <property type="term" value="F:histone H3K4 demethylase activity"/>
    <property type="evidence" value="ECO:0007669"/>
    <property type="project" value="TreeGrafter"/>
</dbReference>
<dbReference type="Gene3D" id="2.60.120.650">
    <property type="entry name" value="Cupin"/>
    <property type="match status" value="1"/>
</dbReference>
<name>A0A7I9XVD6_9MYCO</name>